<dbReference type="PANTHER" id="PTHR10454:SF232">
    <property type="entry name" value="AT03047P-RELATED"/>
    <property type="match status" value="1"/>
</dbReference>
<dbReference type="PROSITE" id="PS50208">
    <property type="entry name" value="CASPASE_P20"/>
    <property type="match status" value="1"/>
</dbReference>
<evidence type="ECO:0000259" key="3">
    <source>
        <dbReference type="PROSITE" id="PS50207"/>
    </source>
</evidence>
<dbReference type="AlphaFoldDB" id="A0AAN7S687"/>
<dbReference type="InterPro" id="IPR002138">
    <property type="entry name" value="Pept_C14_p10"/>
</dbReference>
<evidence type="ECO:0000256" key="1">
    <source>
        <dbReference type="ARBA" id="ARBA00010134"/>
    </source>
</evidence>
<dbReference type="GO" id="GO:0005737">
    <property type="term" value="C:cytoplasm"/>
    <property type="evidence" value="ECO:0007669"/>
    <property type="project" value="TreeGrafter"/>
</dbReference>
<dbReference type="PROSITE" id="PS50207">
    <property type="entry name" value="CASPASE_P10"/>
    <property type="match status" value="1"/>
</dbReference>
<feature type="domain" description="Caspase family p20" evidence="4">
    <location>
        <begin position="29"/>
        <end position="144"/>
    </location>
</feature>
<feature type="domain" description="Caspase family p10" evidence="3">
    <location>
        <begin position="164"/>
        <end position="257"/>
    </location>
</feature>
<reference evidence="6" key="1">
    <citation type="submission" date="2023-01" db="EMBL/GenBank/DDBJ databases">
        <title>Key to firefly adult light organ development and bioluminescence: homeobox transcription factors regulate luciferase expression and transportation to peroxisome.</title>
        <authorList>
            <person name="Fu X."/>
        </authorList>
    </citation>
    <scope>NUCLEOTIDE SEQUENCE [LARGE SCALE GENOMIC DNA]</scope>
</reference>
<evidence type="ECO:0000256" key="2">
    <source>
        <dbReference type="RuleBase" id="RU003971"/>
    </source>
</evidence>
<dbReference type="GO" id="GO:0006915">
    <property type="term" value="P:apoptotic process"/>
    <property type="evidence" value="ECO:0007669"/>
    <property type="project" value="TreeGrafter"/>
</dbReference>
<protein>
    <submittedName>
        <fullName evidence="5">Uncharacterized protein</fullName>
    </submittedName>
</protein>
<dbReference type="PRINTS" id="PR00376">
    <property type="entry name" value="IL1BCENZYME"/>
</dbReference>
<name>A0AAN7S687_9COLE</name>
<evidence type="ECO:0000259" key="4">
    <source>
        <dbReference type="PROSITE" id="PS50208"/>
    </source>
</evidence>
<comment type="similarity">
    <text evidence="1 2">Belongs to the peptidase C14A family.</text>
</comment>
<dbReference type="InterPro" id="IPR002398">
    <property type="entry name" value="Pept_C14"/>
</dbReference>
<dbReference type="InterPro" id="IPR011600">
    <property type="entry name" value="Pept_C14_caspase"/>
</dbReference>
<organism evidence="5 6">
    <name type="scientific">Aquatica leii</name>
    <dbReference type="NCBI Taxonomy" id="1421715"/>
    <lineage>
        <taxon>Eukaryota</taxon>
        <taxon>Metazoa</taxon>
        <taxon>Ecdysozoa</taxon>
        <taxon>Arthropoda</taxon>
        <taxon>Hexapoda</taxon>
        <taxon>Insecta</taxon>
        <taxon>Pterygota</taxon>
        <taxon>Neoptera</taxon>
        <taxon>Endopterygota</taxon>
        <taxon>Coleoptera</taxon>
        <taxon>Polyphaga</taxon>
        <taxon>Elateriformia</taxon>
        <taxon>Elateroidea</taxon>
        <taxon>Lampyridae</taxon>
        <taxon>Luciolinae</taxon>
        <taxon>Aquatica</taxon>
    </lineage>
</organism>
<evidence type="ECO:0000313" key="5">
    <source>
        <dbReference type="EMBL" id="KAK4872506.1"/>
    </source>
</evidence>
<dbReference type="Pfam" id="PF00656">
    <property type="entry name" value="Peptidase_C14"/>
    <property type="match status" value="1"/>
</dbReference>
<sequence>MESNAQNAKPADFNQHHPLEDHYPMTKNKLGKVYVFNQMSSYMGGGQPRVGHIKDCKDIEEVFQNLKFDVVKYEDLTYKEILEKLSNIAKMDYSEYGCLIFFVLTHGKGSKIFAQDIVYYPEVYWNTLNESSTLVHKPKLIFLQCPHDEDVYYGTTKRTRSVPTTYSIPEVPDVLFMYSCFDMFISWRSHVTGSSFIQCICKEFKQHAESTDLLSILTFINRSMELDFTKSLSPDVVGRKKMCTIVSTLNKVLYFGSKNK</sequence>
<dbReference type="InterPro" id="IPR015917">
    <property type="entry name" value="Pept_C14A"/>
</dbReference>
<dbReference type="GO" id="GO:0004197">
    <property type="term" value="F:cysteine-type endopeptidase activity"/>
    <property type="evidence" value="ECO:0007669"/>
    <property type="project" value="InterPro"/>
</dbReference>
<proteinExistence type="inferred from homology"/>
<dbReference type="Proteomes" id="UP001353858">
    <property type="component" value="Unassembled WGS sequence"/>
</dbReference>
<dbReference type="EMBL" id="JARPUR010000007">
    <property type="protein sequence ID" value="KAK4872506.1"/>
    <property type="molecule type" value="Genomic_DNA"/>
</dbReference>
<dbReference type="GO" id="GO:0043525">
    <property type="term" value="P:positive regulation of neuron apoptotic process"/>
    <property type="evidence" value="ECO:0007669"/>
    <property type="project" value="TreeGrafter"/>
</dbReference>
<dbReference type="SMART" id="SM00115">
    <property type="entry name" value="CASc"/>
    <property type="match status" value="1"/>
</dbReference>
<keyword evidence="6" id="KW-1185">Reference proteome</keyword>
<accession>A0AAN7S687</accession>
<dbReference type="SUPFAM" id="SSF52129">
    <property type="entry name" value="Caspase-like"/>
    <property type="match status" value="1"/>
</dbReference>
<dbReference type="InterPro" id="IPR029030">
    <property type="entry name" value="Caspase-like_dom_sf"/>
</dbReference>
<dbReference type="InterPro" id="IPR001309">
    <property type="entry name" value="Pept_C14_p20"/>
</dbReference>
<dbReference type="GO" id="GO:0006508">
    <property type="term" value="P:proteolysis"/>
    <property type="evidence" value="ECO:0007669"/>
    <property type="project" value="InterPro"/>
</dbReference>
<gene>
    <name evidence="5" type="ORF">RN001_014535</name>
</gene>
<dbReference type="Gene3D" id="3.40.50.1460">
    <property type="match status" value="1"/>
</dbReference>
<evidence type="ECO:0000313" key="6">
    <source>
        <dbReference type="Proteomes" id="UP001353858"/>
    </source>
</evidence>
<dbReference type="PANTHER" id="PTHR10454">
    <property type="entry name" value="CASPASE"/>
    <property type="match status" value="1"/>
</dbReference>
<comment type="caution">
    <text evidence="5">The sequence shown here is derived from an EMBL/GenBank/DDBJ whole genome shotgun (WGS) entry which is preliminary data.</text>
</comment>